<dbReference type="Gene3D" id="3.90.1300.10">
    <property type="entry name" value="Amidase signature (AS) domain"/>
    <property type="match status" value="1"/>
</dbReference>
<dbReference type="PANTHER" id="PTHR11895">
    <property type="entry name" value="TRANSAMIDASE"/>
    <property type="match status" value="1"/>
</dbReference>
<name>A0A381ZWS3_9ZZZZ</name>
<feature type="non-terminal residue" evidence="2">
    <location>
        <position position="1"/>
    </location>
</feature>
<evidence type="ECO:0000259" key="1">
    <source>
        <dbReference type="Pfam" id="PF01425"/>
    </source>
</evidence>
<gene>
    <name evidence="2" type="ORF">METZ01_LOCUS146285</name>
</gene>
<dbReference type="InterPro" id="IPR023631">
    <property type="entry name" value="Amidase_dom"/>
</dbReference>
<accession>A0A381ZWS3</accession>
<dbReference type="AlphaFoldDB" id="A0A381ZWS3"/>
<organism evidence="2">
    <name type="scientific">marine metagenome</name>
    <dbReference type="NCBI Taxonomy" id="408172"/>
    <lineage>
        <taxon>unclassified sequences</taxon>
        <taxon>metagenomes</taxon>
        <taxon>ecological metagenomes</taxon>
    </lineage>
</organism>
<proteinExistence type="predicted"/>
<sequence length="473" mass="50873">VSDDLIQSTARQIRADLARNAVSPSELLDALESRIAQVDQRVNALPTLCFDRARDFASRHDYSKTALKGLPIAIKDLLPVAGVRTTWGSMIHQNHVPEESDLLVERLEEAGAIVYAKSNTPEFGAGANTFNDVFGITRNPWNTALSCAGSSGGSAVALATGMAWIASGSDLGGSLRNPASFCGIVGFRPSIGTIPTDPGDMAFYRLAVEGPMARNVGDVAMLLDVMAGRHPKDPISLPRSVESYESVADARTPPRRVAFSPDLGITPVDPEIAEICAQAARRFEDLGVTVDQAHPDFSGLQDVFQTLRALGYAVRHGHTLEEQRETLKPEIVWNIEKGLKLSADDITRAMTQRAAIYARAQAFFDNYDLLISPATVVPPYPVEQRYVEHLGEHRFSNYIEWCSIAYAITVIGAPAVSVPCGFTASGLPVGLQIAASPLSEGSLLSAAMLFEDTAELSPKIPIDPIDPVDPRPG</sequence>
<dbReference type="InterPro" id="IPR036928">
    <property type="entry name" value="AS_sf"/>
</dbReference>
<dbReference type="GO" id="GO:0003824">
    <property type="term" value="F:catalytic activity"/>
    <property type="evidence" value="ECO:0007669"/>
    <property type="project" value="InterPro"/>
</dbReference>
<reference evidence="2" key="1">
    <citation type="submission" date="2018-05" db="EMBL/GenBank/DDBJ databases">
        <authorList>
            <person name="Lanie J.A."/>
            <person name="Ng W.-L."/>
            <person name="Kazmierczak K.M."/>
            <person name="Andrzejewski T.M."/>
            <person name="Davidsen T.M."/>
            <person name="Wayne K.J."/>
            <person name="Tettelin H."/>
            <person name="Glass J.I."/>
            <person name="Rusch D."/>
            <person name="Podicherti R."/>
            <person name="Tsui H.-C.T."/>
            <person name="Winkler M.E."/>
        </authorList>
    </citation>
    <scope>NUCLEOTIDE SEQUENCE</scope>
</reference>
<protein>
    <recommendedName>
        <fullName evidence="1">Amidase domain-containing protein</fullName>
    </recommendedName>
</protein>
<dbReference type="EMBL" id="UINC01022886">
    <property type="protein sequence ID" value="SVA93431.1"/>
    <property type="molecule type" value="Genomic_DNA"/>
</dbReference>
<dbReference type="InterPro" id="IPR000120">
    <property type="entry name" value="Amidase"/>
</dbReference>
<dbReference type="PANTHER" id="PTHR11895:SF76">
    <property type="entry name" value="INDOLEACETAMIDE HYDROLASE"/>
    <property type="match status" value="1"/>
</dbReference>
<dbReference type="SUPFAM" id="SSF75304">
    <property type="entry name" value="Amidase signature (AS) enzymes"/>
    <property type="match status" value="1"/>
</dbReference>
<feature type="domain" description="Amidase" evidence="1">
    <location>
        <begin position="26"/>
        <end position="444"/>
    </location>
</feature>
<evidence type="ECO:0000313" key="2">
    <source>
        <dbReference type="EMBL" id="SVA93431.1"/>
    </source>
</evidence>
<dbReference type="Pfam" id="PF01425">
    <property type="entry name" value="Amidase"/>
    <property type="match status" value="1"/>
</dbReference>